<dbReference type="InterPro" id="IPR005578">
    <property type="entry name" value="Yif1_fam"/>
</dbReference>
<feature type="transmembrane region" description="Helical" evidence="9">
    <location>
        <begin position="141"/>
        <end position="160"/>
    </location>
</feature>
<accession>A0A814MY02</accession>
<keyword evidence="3 9" id="KW-0812">Transmembrane</keyword>
<comment type="subcellular location">
    <subcellularLocation>
        <location evidence="9">Endoplasmic reticulum membrane</location>
        <topology evidence="9">Multi-pass membrane protein</topology>
    </subcellularLocation>
    <subcellularLocation>
        <location evidence="9">Golgi apparatus membrane</location>
        <topology evidence="9">Multi-pass membrane protein</topology>
    </subcellularLocation>
</comment>
<evidence type="ECO:0000256" key="8">
    <source>
        <dbReference type="ARBA" id="ARBA00023136"/>
    </source>
</evidence>
<comment type="caution">
    <text evidence="10">The sequence shown here is derived from an EMBL/GenBank/DDBJ whole genome shotgun (WGS) entry which is preliminary data.</text>
</comment>
<feature type="transmembrane region" description="Helical" evidence="9">
    <location>
        <begin position="204"/>
        <end position="224"/>
    </location>
</feature>
<comment type="similarity">
    <text evidence="1 9">Belongs to the YIF1 family.</text>
</comment>
<dbReference type="PANTHER" id="PTHR14083">
    <property type="entry name" value="YIP1 INTERACTING FACTOR HOMOLOG YIF1 PROTEIN"/>
    <property type="match status" value="1"/>
</dbReference>
<proteinExistence type="inferred from homology"/>
<evidence type="ECO:0000256" key="6">
    <source>
        <dbReference type="ARBA" id="ARBA00022989"/>
    </source>
</evidence>
<keyword evidence="2 9" id="KW-0813">Transport</keyword>
<gene>
    <name evidence="10" type="ORF">OXX778_LOCUS20335</name>
</gene>
<dbReference type="EMBL" id="CAJNOC010006712">
    <property type="protein sequence ID" value="CAF1084082.1"/>
    <property type="molecule type" value="Genomic_DNA"/>
</dbReference>
<dbReference type="GO" id="GO:0005793">
    <property type="term" value="C:endoplasmic reticulum-Golgi intermediate compartment"/>
    <property type="evidence" value="ECO:0007669"/>
    <property type="project" value="UniProtKB-UniRule"/>
</dbReference>
<name>A0A814MY02_9BILA</name>
<dbReference type="AlphaFoldDB" id="A0A814MY02"/>
<dbReference type="GO" id="GO:0005789">
    <property type="term" value="C:endoplasmic reticulum membrane"/>
    <property type="evidence" value="ECO:0007669"/>
    <property type="project" value="UniProtKB-SubCell"/>
</dbReference>
<sequence length="305" mass="34966">MRTNGFYDQQTTFSNAYSNGYNQAGPFQPSPVMSSQQQNNIPSPFFNPLQAQNLFNDPVASMAVKYGSNLADQGKEFVQQNVDKWFSISKLKYYFAVDTNYVAKKLFIMLFPFLNRDWSVKYSQDDGTAVPPKLDVNAPDMYIPVMAFVTYILMVGVTLGTQDKFSPEKLGIYASSALGWFVIEVLLILLSLQILSVKSALKTFDIMAFSGYKYFGMILCLMGQLVLPDAYYFVLLYVCLSFTYFMVRNLKLMILMGNNNNQNNNQNGESNPYEQSSYGNKRRIYVLLFISLLQPLFIWWLTFKF</sequence>
<dbReference type="Proteomes" id="UP000663879">
    <property type="component" value="Unassembled WGS sequence"/>
</dbReference>
<evidence type="ECO:0000256" key="4">
    <source>
        <dbReference type="ARBA" id="ARBA00022824"/>
    </source>
</evidence>
<evidence type="ECO:0000313" key="11">
    <source>
        <dbReference type="Proteomes" id="UP000663879"/>
    </source>
</evidence>
<protein>
    <recommendedName>
        <fullName evidence="9">Protein YIF1</fullName>
    </recommendedName>
</protein>
<evidence type="ECO:0000256" key="2">
    <source>
        <dbReference type="ARBA" id="ARBA00022448"/>
    </source>
</evidence>
<feature type="transmembrane region" description="Helical" evidence="9">
    <location>
        <begin position="284"/>
        <end position="302"/>
    </location>
</feature>
<evidence type="ECO:0000256" key="7">
    <source>
        <dbReference type="ARBA" id="ARBA00023034"/>
    </source>
</evidence>
<keyword evidence="6 9" id="KW-1133">Transmembrane helix</keyword>
<evidence type="ECO:0000256" key="9">
    <source>
        <dbReference type="RuleBase" id="RU368073"/>
    </source>
</evidence>
<dbReference type="Pfam" id="PF03878">
    <property type="entry name" value="YIF1"/>
    <property type="match status" value="1"/>
</dbReference>
<keyword evidence="7 9" id="KW-0333">Golgi apparatus</keyword>
<dbReference type="GO" id="GO:0015031">
    <property type="term" value="P:protein transport"/>
    <property type="evidence" value="ECO:0007669"/>
    <property type="project" value="UniProtKB-KW"/>
</dbReference>
<evidence type="ECO:0000256" key="1">
    <source>
        <dbReference type="ARBA" id="ARBA00009727"/>
    </source>
</evidence>
<comment type="function">
    <text evidence="9">Has a role in transport between endoplasmic reticulum and Golgi.</text>
</comment>
<evidence type="ECO:0000256" key="5">
    <source>
        <dbReference type="ARBA" id="ARBA00022927"/>
    </source>
</evidence>
<reference evidence="10" key="1">
    <citation type="submission" date="2021-02" db="EMBL/GenBank/DDBJ databases">
        <authorList>
            <person name="Nowell W R."/>
        </authorList>
    </citation>
    <scope>NUCLEOTIDE SEQUENCE</scope>
    <source>
        <strain evidence="10">Ploen Becks lab</strain>
    </source>
</reference>
<keyword evidence="4 9" id="KW-0256">Endoplasmic reticulum</keyword>
<organism evidence="10 11">
    <name type="scientific">Brachionus calyciflorus</name>
    <dbReference type="NCBI Taxonomy" id="104777"/>
    <lineage>
        <taxon>Eukaryota</taxon>
        <taxon>Metazoa</taxon>
        <taxon>Spiralia</taxon>
        <taxon>Gnathifera</taxon>
        <taxon>Rotifera</taxon>
        <taxon>Eurotatoria</taxon>
        <taxon>Monogononta</taxon>
        <taxon>Pseudotrocha</taxon>
        <taxon>Ploima</taxon>
        <taxon>Brachionidae</taxon>
        <taxon>Brachionus</taxon>
    </lineage>
</organism>
<dbReference type="GO" id="GO:0006888">
    <property type="term" value="P:endoplasmic reticulum to Golgi vesicle-mediated transport"/>
    <property type="evidence" value="ECO:0007669"/>
    <property type="project" value="UniProtKB-UniRule"/>
</dbReference>
<feature type="transmembrane region" description="Helical" evidence="9">
    <location>
        <begin position="230"/>
        <end position="247"/>
    </location>
</feature>
<dbReference type="GO" id="GO:0030134">
    <property type="term" value="C:COPII-coated ER to Golgi transport vesicle"/>
    <property type="evidence" value="ECO:0007669"/>
    <property type="project" value="TreeGrafter"/>
</dbReference>
<dbReference type="PANTHER" id="PTHR14083:SF0">
    <property type="entry name" value="YIP1D-INTERACTING FACTOR 1, ISOFORM C"/>
    <property type="match status" value="1"/>
</dbReference>
<keyword evidence="5 9" id="KW-0653">Protein transport</keyword>
<evidence type="ECO:0000256" key="3">
    <source>
        <dbReference type="ARBA" id="ARBA00022692"/>
    </source>
</evidence>
<dbReference type="OrthoDB" id="337750at2759"/>
<feature type="transmembrane region" description="Helical" evidence="9">
    <location>
        <begin position="172"/>
        <end position="192"/>
    </location>
</feature>
<keyword evidence="11" id="KW-1185">Reference proteome</keyword>
<keyword evidence="8 9" id="KW-0472">Membrane</keyword>
<dbReference type="GO" id="GO:0000139">
    <property type="term" value="C:Golgi membrane"/>
    <property type="evidence" value="ECO:0007669"/>
    <property type="project" value="UniProtKB-SubCell"/>
</dbReference>
<evidence type="ECO:0000313" key="10">
    <source>
        <dbReference type="EMBL" id="CAF1084082.1"/>
    </source>
</evidence>